<protein>
    <recommendedName>
        <fullName evidence="10">Protein Wnt</fullName>
    </recommendedName>
</protein>
<dbReference type="GO" id="GO:0005615">
    <property type="term" value="C:extracellular space"/>
    <property type="evidence" value="ECO:0007669"/>
    <property type="project" value="TreeGrafter"/>
</dbReference>
<dbReference type="PANTHER" id="PTHR12027">
    <property type="entry name" value="WNT RELATED"/>
    <property type="match status" value="1"/>
</dbReference>
<proteinExistence type="inferred from homology"/>
<evidence type="ECO:0000256" key="8">
    <source>
        <dbReference type="ARBA" id="ARBA00023180"/>
    </source>
</evidence>
<evidence type="ECO:0000313" key="13">
    <source>
        <dbReference type="Proteomes" id="UP000827092"/>
    </source>
</evidence>
<dbReference type="AlphaFoldDB" id="A0AAV6UDA7"/>
<name>A0AAV6UDA7_9ARAC</name>
<dbReference type="GO" id="GO:0060070">
    <property type="term" value="P:canonical Wnt signaling pathway"/>
    <property type="evidence" value="ECO:0007669"/>
    <property type="project" value="TreeGrafter"/>
</dbReference>
<dbReference type="GO" id="GO:0045165">
    <property type="term" value="P:cell fate commitment"/>
    <property type="evidence" value="ECO:0007669"/>
    <property type="project" value="TreeGrafter"/>
</dbReference>
<keyword evidence="7" id="KW-1015">Disulfide bond</keyword>
<keyword evidence="13" id="KW-1185">Reference proteome</keyword>
<feature type="region of interest" description="Disordered" evidence="11">
    <location>
        <begin position="298"/>
        <end position="347"/>
    </location>
</feature>
<keyword evidence="5" id="KW-0272">Extracellular matrix</keyword>
<keyword evidence="6 10" id="KW-0879">Wnt signaling pathway</keyword>
<dbReference type="GO" id="GO:0005125">
    <property type="term" value="F:cytokine activity"/>
    <property type="evidence" value="ECO:0007669"/>
    <property type="project" value="TreeGrafter"/>
</dbReference>
<dbReference type="Proteomes" id="UP000827092">
    <property type="component" value="Unassembled WGS sequence"/>
</dbReference>
<evidence type="ECO:0000256" key="7">
    <source>
        <dbReference type="ARBA" id="ARBA00023157"/>
    </source>
</evidence>
<feature type="compositionally biased region" description="Basic residues" evidence="11">
    <location>
        <begin position="322"/>
        <end position="332"/>
    </location>
</feature>
<evidence type="ECO:0000256" key="6">
    <source>
        <dbReference type="ARBA" id="ARBA00022687"/>
    </source>
</evidence>
<evidence type="ECO:0000256" key="1">
    <source>
        <dbReference type="ARBA" id="ARBA00004498"/>
    </source>
</evidence>
<dbReference type="CDD" id="cd19340">
    <property type="entry name" value="Wnt_Wnt8"/>
    <property type="match status" value="1"/>
</dbReference>
<feature type="region of interest" description="Disordered" evidence="11">
    <location>
        <begin position="1"/>
        <end position="22"/>
    </location>
</feature>
<dbReference type="PROSITE" id="PS00246">
    <property type="entry name" value="WNT1"/>
    <property type="match status" value="1"/>
</dbReference>
<feature type="compositionally biased region" description="Polar residues" evidence="11">
    <location>
        <begin position="7"/>
        <end position="16"/>
    </location>
</feature>
<sequence>MGFAVTTVEQKNTSRPTGDKWSCWRRRRPTPQKLRGLPRVDRGPHFLRRARATLAGNEPCCDSCQTYNVVRLHFYCIVMKHDLSEVFPIFCILTANWKTSVSNNIMLSGSKSSYLDLFYESIQSAVNKGMEECRHQFKWETWGCPGSSFNPVSKTHKEPATKEMAFVHAIISASIVINLTRNCSAGHFNSTCGCDNMKKDGYNGVDRWAWGGCSDNVKTGNRMAMFYLDSRENGQDLQAQINRHNFKVGRTMVRKSMKKICKCHGVSGSCETQTCWMRVMDIRDIGGLLKEAYDEAKPYSTNSHNSVKKAPSDQNSNSGRNSNRHHDKRSGRRNSVQPRHMKPSLGIPKTSLAFLENSPDYCRANLSAGFPGTIGRECSRETGKNVTARERNSCKNLCRACGRTVKMKKVDVMTRCKCKFNWCCTVECSTCIHQVKRYVCV</sequence>
<accession>A0AAV6UDA7</accession>
<evidence type="ECO:0000256" key="10">
    <source>
        <dbReference type="RuleBase" id="RU003500"/>
    </source>
</evidence>
<evidence type="ECO:0000256" key="2">
    <source>
        <dbReference type="ARBA" id="ARBA00005683"/>
    </source>
</evidence>
<evidence type="ECO:0000256" key="11">
    <source>
        <dbReference type="SAM" id="MobiDB-lite"/>
    </source>
</evidence>
<keyword evidence="3 10" id="KW-0217">Developmental protein</keyword>
<comment type="similarity">
    <text evidence="2 10">Belongs to the Wnt family.</text>
</comment>
<dbReference type="PRINTS" id="PR01349">
    <property type="entry name" value="WNTPROTEIN"/>
</dbReference>
<feature type="compositionally biased region" description="Low complexity" evidence="11">
    <location>
        <begin position="312"/>
        <end position="321"/>
    </location>
</feature>
<evidence type="ECO:0000256" key="3">
    <source>
        <dbReference type="ARBA" id="ARBA00022473"/>
    </source>
</evidence>
<evidence type="ECO:0000313" key="12">
    <source>
        <dbReference type="EMBL" id="KAG8182457.1"/>
    </source>
</evidence>
<evidence type="ECO:0000256" key="4">
    <source>
        <dbReference type="ARBA" id="ARBA00022525"/>
    </source>
</evidence>
<dbReference type="EMBL" id="JAFNEN010000461">
    <property type="protein sequence ID" value="KAG8182457.1"/>
    <property type="molecule type" value="Genomic_DNA"/>
</dbReference>
<evidence type="ECO:0000256" key="5">
    <source>
        <dbReference type="ARBA" id="ARBA00022530"/>
    </source>
</evidence>
<dbReference type="InterPro" id="IPR018161">
    <property type="entry name" value="Wnt_CS"/>
</dbReference>
<dbReference type="InterPro" id="IPR043158">
    <property type="entry name" value="Wnt_C"/>
</dbReference>
<dbReference type="Gene3D" id="3.30.2460.20">
    <property type="match status" value="1"/>
</dbReference>
<dbReference type="GO" id="GO:0005109">
    <property type="term" value="F:frizzled binding"/>
    <property type="evidence" value="ECO:0007669"/>
    <property type="project" value="TreeGrafter"/>
</dbReference>
<comment type="subcellular location">
    <subcellularLocation>
        <location evidence="1 10">Secreted</location>
        <location evidence="1 10">Extracellular space</location>
        <location evidence="1 10">Extracellular matrix</location>
    </subcellularLocation>
</comment>
<dbReference type="Pfam" id="PF00110">
    <property type="entry name" value="wnt"/>
    <property type="match status" value="1"/>
</dbReference>
<dbReference type="FunFam" id="3.30.2460.20:FF:000003">
    <property type="entry name" value="Protein Wnt"/>
    <property type="match status" value="1"/>
</dbReference>
<comment type="caution">
    <text evidence="12">The sequence shown here is derived from an EMBL/GenBank/DDBJ whole genome shotgun (WGS) entry which is preliminary data.</text>
</comment>
<dbReference type="SMART" id="SM00097">
    <property type="entry name" value="WNT1"/>
    <property type="match status" value="1"/>
</dbReference>
<keyword evidence="9" id="KW-0449">Lipoprotein</keyword>
<keyword evidence="4" id="KW-0964">Secreted</keyword>
<comment type="function">
    <text evidence="10">Ligand for members of the frizzled family of seven transmembrane receptors.</text>
</comment>
<gene>
    <name evidence="12" type="ORF">JTE90_020378</name>
</gene>
<reference evidence="12 13" key="1">
    <citation type="journal article" date="2022" name="Nat. Ecol. Evol.">
        <title>A masculinizing supergene underlies an exaggerated male reproductive morph in a spider.</title>
        <authorList>
            <person name="Hendrickx F."/>
            <person name="De Corte Z."/>
            <person name="Sonet G."/>
            <person name="Van Belleghem S.M."/>
            <person name="Kostlbacher S."/>
            <person name="Vangestel C."/>
        </authorList>
    </citation>
    <scope>NUCLEOTIDE SEQUENCE [LARGE SCALE GENOMIC DNA]</scope>
    <source>
        <strain evidence="12">W744_W776</strain>
    </source>
</reference>
<dbReference type="InterPro" id="IPR005817">
    <property type="entry name" value="Wnt"/>
</dbReference>
<dbReference type="GO" id="GO:0030182">
    <property type="term" value="P:neuron differentiation"/>
    <property type="evidence" value="ECO:0007669"/>
    <property type="project" value="TreeGrafter"/>
</dbReference>
<evidence type="ECO:0000256" key="9">
    <source>
        <dbReference type="ARBA" id="ARBA00023288"/>
    </source>
</evidence>
<organism evidence="12 13">
    <name type="scientific">Oedothorax gibbosus</name>
    <dbReference type="NCBI Taxonomy" id="931172"/>
    <lineage>
        <taxon>Eukaryota</taxon>
        <taxon>Metazoa</taxon>
        <taxon>Ecdysozoa</taxon>
        <taxon>Arthropoda</taxon>
        <taxon>Chelicerata</taxon>
        <taxon>Arachnida</taxon>
        <taxon>Araneae</taxon>
        <taxon>Araneomorphae</taxon>
        <taxon>Entelegynae</taxon>
        <taxon>Araneoidea</taxon>
        <taxon>Linyphiidae</taxon>
        <taxon>Erigoninae</taxon>
        <taxon>Oedothorax</taxon>
    </lineage>
</organism>
<dbReference type="PANTHER" id="PTHR12027:SF81">
    <property type="entry name" value="WNT INHIBITOR OF DORSAL PROTEIN"/>
    <property type="match status" value="1"/>
</dbReference>
<keyword evidence="8" id="KW-0325">Glycoprotein</keyword>